<evidence type="ECO:0000313" key="1">
    <source>
        <dbReference type="EMBL" id="CAG8613431.1"/>
    </source>
</evidence>
<sequence>QCYNDEDISETFKCLIFQLQNFLDTTSIIFYTSLASSTICLLNALQIYLDDPEVIPNLNPNNINYYYSIVNANGSFYFIAMASMTNY</sequence>
<keyword evidence="2" id="KW-1185">Reference proteome</keyword>
<protein>
    <submittedName>
        <fullName evidence="1">14974_t:CDS:1</fullName>
    </submittedName>
</protein>
<evidence type="ECO:0000313" key="2">
    <source>
        <dbReference type="Proteomes" id="UP000789702"/>
    </source>
</evidence>
<accession>A0ACA9N2A4</accession>
<feature type="non-terminal residue" evidence="1">
    <location>
        <position position="1"/>
    </location>
</feature>
<comment type="caution">
    <text evidence="1">The sequence shown here is derived from an EMBL/GenBank/DDBJ whole genome shotgun (WGS) entry which is preliminary data.</text>
</comment>
<dbReference type="EMBL" id="CAJVPU010011299">
    <property type="protein sequence ID" value="CAG8613431.1"/>
    <property type="molecule type" value="Genomic_DNA"/>
</dbReference>
<reference evidence="1" key="1">
    <citation type="submission" date="2021-06" db="EMBL/GenBank/DDBJ databases">
        <authorList>
            <person name="Kallberg Y."/>
            <person name="Tangrot J."/>
            <person name="Rosling A."/>
        </authorList>
    </citation>
    <scope>NUCLEOTIDE SEQUENCE</scope>
    <source>
        <strain evidence="1">IL203A</strain>
    </source>
</reference>
<organism evidence="1 2">
    <name type="scientific">Dentiscutata heterogama</name>
    <dbReference type="NCBI Taxonomy" id="1316150"/>
    <lineage>
        <taxon>Eukaryota</taxon>
        <taxon>Fungi</taxon>
        <taxon>Fungi incertae sedis</taxon>
        <taxon>Mucoromycota</taxon>
        <taxon>Glomeromycotina</taxon>
        <taxon>Glomeromycetes</taxon>
        <taxon>Diversisporales</taxon>
        <taxon>Gigasporaceae</taxon>
        <taxon>Dentiscutata</taxon>
    </lineage>
</organism>
<name>A0ACA9N2A4_9GLOM</name>
<proteinExistence type="predicted"/>
<gene>
    <name evidence="1" type="ORF">DHETER_LOCUS7725</name>
</gene>
<feature type="non-terminal residue" evidence="1">
    <location>
        <position position="87"/>
    </location>
</feature>
<dbReference type="Proteomes" id="UP000789702">
    <property type="component" value="Unassembled WGS sequence"/>
</dbReference>